<evidence type="ECO:0000256" key="1">
    <source>
        <dbReference type="SAM" id="MobiDB-lite"/>
    </source>
</evidence>
<feature type="compositionally biased region" description="Polar residues" evidence="1">
    <location>
        <begin position="1"/>
        <end position="10"/>
    </location>
</feature>
<gene>
    <name evidence="2" type="ORF">LIER_39652</name>
</gene>
<dbReference type="EMBL" id="BAABME010021604">
    <property type="protein sequence ID" value="GAA0163750.1"/>
    <property type="molecule type" value="Genomic_DNA"/>
</dbReference>
<name>A0AAV3QI61_LITER</name>
<dbReference type="AlphaFoldDB" id="A0AAV3QI61"/>
<feature type="compositionally biased region" description="Basic and acidic residues" evidence="1">
    <location>
        <begin position="11"/>
        <end position="29"/>
    </location>
</feature>
<keyword evidence="3" id="KW-1185">Reference proteome</keyword>
<dbReference type="Proteomes" id="UP001454036">
    <property type="component" value="Unassembled WGS sequence"/>
</dbReference>
<comment type="caution">
    <text evidence="2">The sequence shown here is derived from an EMBL/GenBank/DDBJ whole genome shotgun (WGS) entry which is preliminary data.</text>
</comment>
<evidence type="ECO:0000313" key="2">
    <source>
        <dbReference type="EMBL" id="GAA0163750.1"/>
    </source>
</evidence>
<reference evidence="2 3" key="1">
    <citation type="submission" date="2024-01" db="EMBL/GenBank/DDBJ databases">
        <title>The complete chloroplast genome sequence of Lithospermum erythrorhizon: insights into the phylogenetic relationship among Boraginaceae species and the maternal lineages of purple gromwells.</title>
        <authorList>
            <person name="Okada T."/>
            <person name="Watanabe K."/>
        </authorList>
    </citation>
    <scope>NUCLEOTIDE SEQUENCE [LARGE SCALE GENOMIC DNA]</scope>
</reference>
<organism evidence="2 3">
    <name type="scientific">Lithospermum erythrorhizon</name>
    <name type="common">Purple gromwell</name>
    <name type="synonym">Lithospermum officinale var. erythrorhizon</name>
    <dbReference type="NCBI Taxonomy" id="34254"/>
    <lineage>
        <taxon>Eukaryota</taxon>
        <taxon>Viridiplantae</taxon>
        <taxon>Streptophyta</taxon>
        <taxon>Embryophyta</taxon>
        <taxon>Tracheophyta</taxon>
        <taxon>Spermatophyta</taxon>
        <taxon>Magnoliopsida</taxon>
        <taxon>eudicotyledons</taxon>
        <taxon>Gunneridae</taxon>
        <taxon>Pentapetalae</taxon>
        <taxon>asterids</taxon>
        <taxon>lamiids</taxon>
        <taxon>Boraginales</taxon>
        <taxon>Boraginaceae</taxon>
        <taxon>Boraginoideae</taxon>
        <taxon>Lithospermeae</taxon>
        <taxon>Lithospermum</taxon>
    </lineage>
</organism>
<evidence type="ECO:0000313" key="3">
    <source>
        <dbReference type="Proteomes" id="UP001454036"/>
    </source>
</evidence>
<protein>
    <submittedName>
        <fullName evidence="2">Uncharacterized protein</fullName>
    </submittedName>
</protein>
<sequence length="76" mass="8588">MNPRSSLPSKSDTRETSTKQAKRVREQEAKSYAGPYKLITRLIGPGKQALSKPNAKQSPRLQLKKWGSEVFLDLME</sequence>
<accession>A0AAV3QI61</accession>
<proteinExistence type="predicted"/>
<feature type="region of interest" description="Disordered" evidence="1">
    <location>
        <begin position="1"/>
        <end position="32"/>
    </location>
</feature>